<name>A0A1A9W1D2_9MUSC</name>
<accession>A0A1A9W1D2</accession>
<evidence type="ECO:0000256" key="1">
    <source>
        <dbReference type="SAM" id="Phobius"/>
    </source>
</evidence>
<dbReference type="EnsemblMetazoa" id="GBRI002768-RA">
    <property type="protein sequence ID" value="GBRI002768-PA"/>
    <property type="gene ID" value="GBRI002768"/>
</dbReference>
<keyword evidence="1" id="KW-1133">Transmembrane helix</keyword>
<dbReference type="Proteomes" id="UP000091820">
    <property type="component" value="Unassembled WGS sequence"/>
</dbReference>
<keyword evidence="3" id="KW-1185">Reference proteome</keyword>
<evidence type="ECO:0000313" key="2">
    <source>
        <dbReference type="EnsemblMetazoa" id="GBRI002768-PA"/>
    </source>
</evidence>
<protein>
    <submittedName>
        <fullName evidence="2">Uncharacterized protein</fullName>
    </submittedName>
</protein>
<keyword evidence="1" id="KW-0472">Membrane</keyword>
<dbReference type="VEuPathDB" id="VectorBase:GBRI002768"/>
<sequence>MLKKINVIQFRAKIDFKNAHPFVCAVKKLSNLQRHKRIHINAADLFLPLLPRNPDDSIKEIYKRLTRATRTKWMIEHKATTIINVIFSWSIFKEIDQSAWNPHNIITGLNTKFRDIGLILKGITMLVDALLLLLLLPVAECVY</sequence>
<proteinExistence type="predicted"/>
<organism evidence="2 3">
    <name type="scientific">Glossina brevipalpis</name>
    <dbReference type="NCBI Taxonomy" id="37001"/>
    <lineage>
        <taxon>Eukaryota</taxon>
        <taxon>Metazoa</taxon>
        <taxon>Ecdysozoa</taxon>
        <taxon>Arthropoda</taxon>
        <taxon>Hexapoda</taxon>
        <taxon>Insecta</taxon>
        <taxon>Pterygota</taxon>
        <taxon>Neoptera</taxon>
        <taxon>Endopterygota</taxon>
        <taxon>Diptera</taxon>
        <taxon>Brachycera</taxon>
        <taxon>Muscomorpha</taxon>
        <taxon>Hippoboscoidea</taxon>
        <taxon>Glossinidae</taxon>
        <taxon>Glossina</taxon>
    </lineage>
</organism>
<dbReference type="AlphaFoldDB" id="A0A1A9W1D2"/>
<feature type="transmembrane region" description="Helical" evidence="1">
    <location>
        <begin position="118"/>
        <end position="139"/>
    </location>
</feature>
<evidence type="ECO:0000313" key="3">
    <source>
        <dbReference type="Proteomes" id="UP000091820"/>
    </source>
</evidence>
<reference evidence="3" key="1">
    <citation type="submission" date="2014-03" db="EMBL/GenBank/DDBJ databases">
        <authorList>
            <person name="Aksoy S."/>
            <person name="Warren W."/>
            <person name="Wilson R.K."/>
        </authorList>
    </citation>
    <scope>NUCLEOTIDE SEQUENCE [LARGE SCALE GENOMIC DNA]</scope>
    <source>
        <strain evidence="3">IAEA</strain>
    </source>
</reference>
<reference evidence="2" key="2">
    <citation type="submission" date="2020-05" db="UniProtKB">
        <authorList>
            <consortium name="EnsemblMetazoa"/>
        </authorList>
    </citation>
    <scope>IDENTIFICATION</scope>
    <source>
        <strain evidence="2">IAEA</strain>
    </source>
</reference>
<keyword evidence="1" id="KW-0812">Transmembrane</keyword>